<comment type="similarity">
    <text evidence="2">Belongs to the ETF alpha-subunit/FixB family.</text>
</comment>
<dbReference type="OMA" id="HENDAPA"/>
<evidence type="ECO:0000256" key="2">
    <source>
        <dbReference type="ARBA" id="ARBA00005817"/>
    </source>
</evidence>
<organism evidence="7 8">
    <name type="scientific">Sinocyclocheilus grahami</name>
    <name type="common">Dianchi golden-line fish</name>
    <name type="synonym">Barbus grahami</name>
    <dbReference type="NCBI Taxonomy" id="75366"/>
    <lineage>
        <taxon>Eukaryota</taxon>
        <taxon>Metazoa</taxon>
        <taxon>Chordata</taxon>
        <taxon>Craniata</taxon>
        <taxon>Vertebrata</taxon>
        <taxon>Euteleostomi</taxon>
        <taxon>Actinopterygii</taxon>
        <taxon>Neopterygii</taxon>
        <taxon>Teleostei</taxon>
        <taxon>Ostariophysi</taxon>
        <taxon>Cypriniformes</taxon>
        <taxon>Cyprinidae</taxon>
        <taxon>Cyprininae</taxon>
        <taxon>Sinocyclocheilus</taxon>
    </lineage>
</organism>
<dbReference type="PANTHER" id="PTHR43153:SF1">
    <property type="entry name" value="ELECTRON TRANSFER FLAVOPROTEIN SUBUNIT ALPHA, MITOCHONDRIAL"/>
    <property type="match status" value="1"/>
</dbReference>
<evidence type="ECO:0000256" key="3">
    <source>
        <dbReference type="ARBA" id="ARBA00014390"/>
    </source>
</evidence>
<protein>
    <recommendedName>
        <fullName evidence="3">Electron transfer flavoprotein subunit alpha, mitochondrial</fullName>
    </recommendedName>
</protein>
<keyword evidence="8" id="KW-1185">Reference proteome</keyword>
<sequence>PIFSFQSGLLQRFQSTLVVAEHNNETLTPITLNAITAATKLGSDVSCLVAGTNCAKVLSVQAH</sequence>
<dbReference type="SUPFAM" id="SSF52402">
    <property type="entry name" value="Adenine nucleotide alpha hydrolases-like"/>
    <property type="match status" value="1"/>
</dbReference>
<evidence type="ECO:0000256" key="5">
    <source>
        <dbReference type="ARBA" id="ARBA00046532"/>
    </source>
</evidence>
<dbReference type="GO" id="GO:0005759">
    <property type="term" value="C:mitochondrial matrix"/>
    <property type="evidence" value="ECO:0007669"/>
    <property type="project" value="UniProtKB-SubCell"/>
</dbReference>
<accession>A0A672K8T5</accession>
<evidence type="ECO:0000256" key="1">
    <source>
        <dbReference type="ARBA" id="ARBA00004305"/>
    </source>
</evidence>
<reference evidence="7" key="1">
    <citation type="submission" date="2025-08" db="UniProtKB">
        <authorList>
            <consortium name="Ensembl"/>
        </authorList>
    </citation>
    <scope>IDENTIFICATION</scope>
</reference>
<dbReference type="Pfam" id="PF01012">
    <property type="entry name" value="ETF"/>
    <property type="match status" value="1"/>
</dbReference>
<feature type="domain" description="Electron transfer flavoprotein alpha/beta-subunit N-terminal" evidence="6">
    <location>
        <begin position="16"/>
        <end position="57"/>
    </location>
</feature>
<evidence type="ECO:0000313" key="7">
    <source>
        <dbReference type="Ensembl" id="ENSSGRP00000005991.1"/>
    </source>
</evidence>
<evidence type="ECO:0000313" key="8">
    <source>
        <dbReference type="Proteomes" id="UP000472262"/>
    </source>
</evidence>
<dbReference type="InterPro" id="IPR014730">
    <property type="entry name" value="ETF_a/b_N"/>
</dbReference>
<proteinExistence type="inferred from homology"/>
<dbReference type="AlphaFoldDB" id="A0A672K8T5"/>
<evidence type="ECO:0000256" key="4">
    <source>
        <dbReference type="ARBA" id="ARBA00046201"/>
    </source>
</evidence>
<dbReference type="InParanoid" id="A0A672K8T5"/>
<dbReference type="PANTHER" id="PTHR43153">
    <property type="entry name" value="ELECTRON TRANSFER FLAVOPROTEIN ALPHA"/>
    <property type="match status" value="1"/>
</dbReference>
<reference evidence="7" key="2">
    <citation type="submission" date="2025-09" db="UniProtKB">
        <authorList>
            <consortium name="Ensembl"/>
        </authorList>
    </citation>
    <scope>IDENTIFICATION</scope>
</reference>
<comment type="function">
    <text evidence="4">Heterodimeric electron transfer flavoprotein that accepts electrons from several mitochondrial dehydrogenases, including acyl-CoA dehydrogenases, glutaryl-CoA and sarcosine dehydrogenase. It transfers the electrons to the main mitochondrial respiratory chain via ETF-ubiquinone oxidoreductase (ETF dehydrogenase). Required for normal mitochondrial fatty acid oxidation and normal amino acid metabolism.</text>
</comment>
<dbReference type="Gene3D" id="3.40.50.620">
    <property type="entry name" value="HUPs"/>
    <property type="match status" value="1"/>
</dbReference>
<dbReference type="GO" id="GO:0033539">
    <property type="term" value="P:fatty acid beta-oxidation using acyl-CoA dehydrogenase"/>
    <property type="evidence" value="ECO:0007669"/>
    <property type="project" value="TreeGrafter"/>
</dbReference>
<comment type="subcellular location">
    <subcellularLocation>
        <location evidence="1">Mitochondrion matrix</location>
    </subcellularLocation>
</comment>
<dbReference type="GO" id="GO:0009055">
    <property type="term" value="F:electron transfer activity"/>
    <property type="evidence" value="ECO:0007669"/>
    <property type="project" value="InterPro"/>
</dbReference>
<dbReference type="InterPro" id="IPR014729">
    <property type="entry name" value="Rossmann-like_a/b/a_fold"/>
</dbReference>
<comment type="subunit">
    <text evidence="5">Heterodimer composed of ETFA and ETFB. Identified in a complex that contains ETFA, ETFB and ETFRF1. Interaction with ETFRF1 promotes dissociation of the bound FAD and loss of electron transfer activity. Interacts with TASOR.</text>
</comment>
<name>A0A672K8T5_SINGR</name>
<dbReference type="Ensembl" id="ENSSGRT00000006501.1">
    <property type="protein sequence ID" value="ENSSGRP00000005991.1"/>
    <property type="gene ID" value="ENSSGRG00000003972.1"/>
</dbReference>
<evidence type="ECO:0000259" key="6">
    <source>
        <dbReference type="Pfam" id="PF01012"/>
    </source>
</evidence>
<dbReference type="Proteomes" id="UP000472262">
    <property type="component" value="Unassembled WGS sequence"/>
</dbReference>
<dbReference type="InterPro" id="IPR001308">
    <property type="entry name" value="ETF_a/FixB"/>
</dbReference>
<dbReference type="GO" id="GO:0050660">
    <property type="term" value="F:flavin adenine dinucleotide binding"/>
    <property type="evidence" value="ECO:0007669"/>
    <property type="project" value="InterPro"/>
</dbReference>